<feature type="transmembrane region" description="Helical" evidence="1">
    <location>
        <begin position="280"/>
        <end position="297"/>
    </location>
</feature>
<name>A0A8K0GJZ1_9ROSA</name>
<dbReference type="Pfam" id="PF25565">
    <property type="entry name" value="Ubiquitin_At1g33420"/>
    <property type="match status" value="1"/>
</dbReference>
<evidence type="ECO:0000313" key="4">
    <source>
        <dbReference type="EMBL" id="KAF3432042.1"/>
    </source>
</evidence>
<gene>
    <name evidence="4" type="ORF">FNV43_RR26781</name>
</gene>
<organism evidence="4 5">
    <name type="scientific">Rhamnella rubrinervis</name>
    <dbReference type="NCBI Taxonomy" id="2594499"/>
    <lineage>
        <taxon>Eukaryota</taxon>
        <taxon>Viridiplantae</taxon>
        <taxon>Streptophyta</taxon>
        <taxon>Embryophyta</taxon>
        <taxon>Tracheophyta</taxon>
        <taxon>Spermatophyta</taxon>
        <taxon>Magnoliopsida</taxon>
        <taxon>eudicotyledons</taxon>
        <taxon>Gunneridae</taxon>
        <taxon>Pentapetalae</taxon>
        <taxon>rosids</taxon>
        <taxon>fabids</taxon>
        <taxon>Rosales</taxon>
        <taxon>Rhamnaceae</taxon>
        <taxon>rhamnoid group</taxon>
        <taxon>Rhamneae</taxon>
        <taxon>Rhamnella</taxon>
    </lineage>
</organism>
<dbReference type="Proteomes" id="UP000796880">
    <property type="component" value="Unassembled WGS sequence"/>
</dbReference>
<dbReference type="OrthoDB" id="436852at2759"/>
<proteinExistence type="predicted"/>
<evidence type="ECO:0000313" key="5">
    <source>
        <dbReference type="Proteomes" id="UP000796880"/>
    </source>
</evidence>
<dbReference type="Pfam" id="PF25874">
    <property type="entry name" value="WHD_plant_repro"/>
    <property type="match status" value="1"/>
</dbReference>
<keyword evidence="1" id="KW-0472">Membrane</keyword>
<dbReference type="PANTHER" id="PTHR46201">
    <property type="entry name" value="PHD FINGER PROTEIN MALE MEIOCYTE DEATH 1-RELATED"/>
    <property type="match status" value="1"/>
</dbReference>
<keyword evidence="5" id="KW-1185">Reference proteome</keyword>
<evidence type="ECO:0000259" key="2">
    <source>
        <dbReference type="Pfam" id="PF25565"/>
    </source>
</evidence>
<keyword evidence="1" id="KW-0812">Transmembrane</keyword>
<evidence type="ECO:0000256" key="1">
    <source>
        <dbReference type="SAM" id="Phobius"/>
    </source>
</evidence>
<evidence type="ECO:0000259" key="3">
    <source>
        <dbReference type="Pfam" id="PF25874"/>
    </source>
</evidence>
<protein>
    <submittedName>
        <fullName evidence="4">Uncharacterized protein</fullName>
    </submittedName>
</protein>
<comment type="caution">
    <text evidence="4">The sequence shown here is derived from an EMBL/GenBank/DDBJ whole genome shotgun (WGS) entry which is preliminary data.</text>
</comment>
<keyword evidence="1" id="KW-1133">Transmembrane helix</keyword>
<dbReference type="EMBL" id="VOIH02000012">
    <property type="protein sequence ID" value="KAF3432042.1"/>
    <property type="molecule type" value="Genomic_DNA"/>
</dbReference>
<dbReference type="InterPro" id="IPR057765">
    <property type="entry name" value="MS1-like_ubiquitin"/>
</dbReference>
<sequence length="330" mass="37048">MVQACEGYNYNYVRSAGNYNNNIGKTCSLAVEAQGHVMHGVSRSNGFGHLLSVNGVEKGSDLAGYQIIEFCFWDRLCTGLRTRWVSRQEVRDAARAYVGDNGSLDFVLKSLGNHVVGNYLVRRSLNPLTKYILKDPKLSTGVFNAISVAVRIILDSKYLVKEHLGGMPMKVDELGLFCKVVIKNNEDVEHGLVTINSTNPQLSPYEYITVRNSATTDELKLEVERNFREIYWSMKTFIVELISNLNSTKGMDLVFGLIEACKKRFLKGGTKRDLLLTRSYMSVVQATMLWIVLLVVLKMMMVSEWSAVIFGSTPGLKVKKASSVTMKHRH</sequence>
<reference evidence="4" key="1">
    <citation type="submission" date="2020-03" db="EMBL/GenBank/DDBJ databases">
        <title>A high-quality chromosome-level genome assembly of a woody plant with both climbing and erect habits, Rhamnella rubrinervis.</title>
        <authorList>
            <person name="Lu Z."/>
            <person name="Yang Y."/>
            <person name="Zhu X."/>
            <person name="Sun Y."/>
        </authorList>
    </citation>
    <scope>NUCLEOTIDE SEQUENCE</scope>
    <source>
        <strain evidence="4">BYM</strain>
        <tissue evidence="4">Leaf</tissue>
    </source>
</reference>
<feature type="domain" description="PHD finger protein MALE STERILITY 1-like ubiquitin-like" evidence="2">
    <location>
        <begin position="173"/>
        <end position="268"/>
    </location>
</feature>
<dbReference type="AlphaFoldDB" id="A0A8K0GJZ1"/>
<dbReference type="PANTHER" id="PTHR46201:SF1">
    <property type="entry name" value="PHD FINGER PROTEIN MALE STERILITY 1"/>
    <property type="match status" value="1"/>
</dbReference>
<feature type="domain" description="PTC1-like winged helix-turn-helix" evidence="3">
    <location>
        <begin position="82"/>
        <end position="131"/>
    </location>
</feature>
<dbReference type="InterPro" id="IPR059080">
    <property type="entry name" value="WHD_PTC1"/>
</dbReference>
<accession>A0A8K0GJZ1</accession>